<evidence type="ECO:0000256" key="6">
    <source>
        <dbReference type="ARBA" id="ARBA00023136"/>
    </source>
</evidence>
<comment type="caution">
    <text evidence="8">The sequence shown here is derived from an EMBL/GenBank/DDBJ whole genome shotgun (WGS) entry which is preliminary data.</text>
</comment>
<evidence type="ECO:0000256" key="1">
    <source>
        <dbReference type="ARBA" id="ARBA00004477"/>
    </source>
</evidence>
<dbReference type="CDD" id="cd23995">
    <property type="entry name" value="Seipin_BSCL2_like"/>
    <property type="match status" value="1"/>
</dbReference>
<proteinExistence type="predicted"/>
<evidence type="ECO:0000256" key="2">
    <source>
        <dbReference type="ARBA" id="ARBA00022692"/>
    </source>
</evidence>
<organism evidence="8 9">
    <name type="scientific">Vitis vinifera</name>
    <name type="common">Grape</name>
    <dbReference type="NCBI Taxonomy" id="29760"/>
    <lineage>
        <taxon>Eukaryota</taxon>
        <taxon>Viridiplantae</taxon>
        <taxon>Streptophyta</taxon>
        <taxon>Embryophyta</taxon>
        <taxon>Tracheophyta</taxon>
        <taxon>Spermatophyta</taxon>
        <taxon>Magnoliopsida</taxon>
        <taxon>eudicotyledons</taxon>
        <taxon>Gunneridae</taxon>
        <taxon>Pentapetalae</taxon>
        <taxon>rosids</taxon>
        <taxon>Vitales</taxon>
        <taxon>Vitaceae</taxon>
        <taxon>Viteae</taxon>
        <taxon>Vitis</taxon>
    </lineage>
</organism>
<keyword evidence="4 7" id="KW-1133">Transmembrane helix</keyword>
<evidence type="ECO:0000256" key="5">
    <source>
        <dbReference type="ARBA" id="ARBA00023098"/>
    </source>
</evidence>
<accession>A0A438E5F2</accession>
<evidence type="ECO:0000256" key="7">
    <source>
        <dbReference type="SAM" id="Phobius"/>
    </source>
</evidence>
<dbReference type="AlphaFoldDB" id="A0A438E5F2"/>
<dbReference type="PANTHER" id="PTHR21212">
    <property type="entry name" value="BERNARDINELLI-SEIP CONGENITAL LIPODYSTROPHY 2 HOMOLOG BSCL2 PROTEIN"/>
    <property type="match status" value="1"/>
</dbReference>
<evidence type="ECO:0000313" key="9">
    <source>
        <dbReference type="Proteomes" id="UP000288805"/>
    </source>
</evidence>
<dbReference type="GO" id="GO:0006629">
    <property type="term" value="P:lipid metabolic process"/>
    <property type="evidence" value="ECO:0007669"/>
    <property type="project" value="UniProtKB-KW"/>
</dbReference>
<dbReference type="GO" id="GO:0005789">
    <property type="term" value="C:endoplasmic reticulum membrane"/>
    <property type="evidence" value="ECO:0007669"/>
    <property type="project" value="UniProtKB-SubCell"/>
</dbReference>
<dbReference type="InterPro" id="IPR009617">
    <property type="entry name" value="Seipin"/>
</dbReference>
<keyword evidence="3" id="KW-0256">Endoplasmic reticulum</keyword>
<gene>
    <name evidence="8" type="primary">SEI2_2</name>
    <name evidence="8" type="ORF">CK203_083024</name>
</gene>
<dbReference type="GO" id="GO:0140042">
    <property type="term" value="P:lipid droplet formation"/>
    <property type="evidence" value="ECO:0007669"/>
    <property type="project" value="UniProtKB-ARBA"/>
</dbReference>
<feature type="transmembrane region" description="Helical" evidence="7">
    <location>
        <begin position="478"/>
        <end position="498"/>
    </location>
</feature>
<keyword evidence="2 7" id="KW-0812">Transmembrane</keyword>
<dbReference type="Proteomes" id="UP000288805">
    <property type="component" value="Unassembled WGS sequence"/>
</dbReference>
<feature type="transmembrane region" description="Helical" evidence="7">
    <location>
        <begin position="183"/>
        <end position="203"/>
    </location>
</feature>
<reference evidence="8 9" key="1">
    <citation type="journal article" date="2018" name="PLoS Genet.">
        <title>Population sequencing reveals clonal diversity and ancestral inbreeding in the grapevine cultivar Chardonnay.</title>
        <authorList>
            <person name="Roach M.J."/>
            <person name="Johnson D.L."/>
            <person name="Bohlmann J."/>
            <person name="van Vuuren H.J."/>
            <person name="Jones S.J."/>
            <person name="Pretorius I.S."/>
            <person name="Schmidt S.A."/>
            <person name="Borneman A.R."/>
        </authorList>
    </citation>
    <scope>NUCLEOTIDE SEQUENCE [LARGE SCALE GENOMIC DNA]</scope>
    <source>
        <strain evidence="9">cv. Chardonnay</strain>
        <tissue evidence="8">Leaf</tissue>
    </source>
</reference>
<dbReference type="PANTHER" id="PTHR21212:SF6">
    <property type="entry name" value="SEIPIN-2-LIKE"/>
    <property type="match status" value="1"/>
</dbReference>
<dbReference type="EMBL" id="QGNW01001391">
    <property type="protein sequence ID" value="RVW42860.1"/>
    <property type="molecule type" value="Genomic_DNA"/>
</dbReference>
<keyword evidence="5" id="KW-0443">Lipid metabolism</keyword>
<evidence type="ECO:0000256" key="3">
    <source>
        <dbReference type="ARBA" id="ARBA00022824"/>
    </source>
</evidence>
<name>A0A438E5F2_VITVI</name>
<evidence type="ECO:0000256" key="4">
    <source>
        <dbReference type="ARBA" id="ARBA00022989"/>
    </source>
</evidence>
<dbReference type="Pfam" id="PF06775">
    <property type="entry name" value="Seipin"/>
    <property type="match status" value="1"/>
</dbReference>
<protein>
    <submittedName>
        <fullName evidence="8">Seipin-2</fullName>
    </submittedName>
</protein>
<sequence length="538" mass="61405">MLSRVPLSYSSPPFFLTKPTSTFTMDDSKILDNDRIDKMDRGFVNDLDEFRNFSGKNDVNLGGFTNVLKLFLLKNVGHGVDTLFFSRKFRETNTRRTCSCCRLWDGNGNGVEERRKKSEFSSQNNQKVCEEPEIKASQPSLFRYGSTSQRKEDYINVSKGVYHEFPLNFITFLAILLMKSLGFQINLLVTFLTFPLYLSYFWFMLMMFPFQTLKHIRSYLMKKVTRMLDTLSTSATSFVFVRINAPKSVVKMAVRMSRAFLYSIYVCCVLIGLLVSGFLMGILLMRSIVEEPVQATRTLNFDYTKASPVAFVPMISHNLPSDLVAGDEDVKNVQARAIPYNHNLQLTVSLTLPESEYNQKLGVFQVKVEFLSTNGEVTATQSHPCILRYKSQPIRHIQTFIMAGPLLAGFESESQTLNIKMAEFTEGLEPTACLKVSLVQRAEFQPGAGIPEIHAATVALESELPQLKRVIWIWRRTILVWASFVLFLMELVLMLVIYRPIIIPRGRQQQARLVGIKEDCQPKAIAWYKGMVLMMIMA</sequence>
<keyword evidence="6 7" id="KW-0472">Membrane</keyword>
<feature type="transmembrane region" description="Helical" evidence="7">
    <location>
        <begin position="263"/>
        <end position="284"/>
    </location>
</feature>
<evidence type="ECO:0000313" key="8">
    <source>
        <dbReference type="EMBL" id="RVW42860.1"/>
    </source>
</evidence>
<comment type="subcellular location">
    <subcellularLocation>
        <location evidence="1">Endoplasmic reticulum membrane</location>
        <topology evidence="1">Multi-pass membrane protein</topology>
    </subcellularLocation>
</comment>